<proteinExistence type="predicted"/>
<gene>
    <name evidence="3" type="ORF">AFUS01_LOCUS35560</name>
</gene>
<evidence type="ECO:0000259" key="2">
    <source>
        <dbReference type="Pfam" id="PF26649"/>
    </source>
</evidence>
<evidence type="ECO:0000313" key="3">
    <source>
        <dbReference type="EMBL" id="CAG7825452.1"/>
    </source>
</evidence>
<reference evidence="3" key="1">
    <citation type="submission" date="2021-06" db="EMBL/GenBank/DDBJ databases">
        <authorList>
            <person name="Hodson N. C."/>
            <person name="Mongue J. A."/>
            <person name="Jaron S. K."/>
        </authorList>
    </citation>
    <scope>NUCLEOTIDE SEQUENCE</scope>
</reference>
<evidence type="ECO:0000313" key="4">
    <source>
        <dbReference type="Proteomes" id="UP000708208"/>
    </source>
</evidence>
<feature type="compositionally biased region" description="Basic and acidic residues" evidence="1">
    <location>
        <begin position="77"/>
        <end position="91"/>
    </location>
</feature>
<name>A0A8J2KY04_9HEXA</name>
<feature type="region of interest" description="Disordered" evidence="1">
    <location>
        <begin position="77"/>
        <end position="124"/>
    </location>
</feature>
<organism evidence="3 4">
    <name type="scientific">Allacma fusca</name>
    <dbReference type="NCBI Taxonomy" id="39272"/>
    <lineage>
        <taxon>Eukaryota</taxon>
        <taxon>Metazoa</taxon>
        <taxon>Ecdysozoa</taxon>
        <taxon>Arthropoda</taxon>
        <taxon>Hexapoda</taxon>
        <taxon>Collembola</taxon>
        <taxon>Symphypleona</taxon>
        <taxon>Sminthuridae</taxon>
        <taxon>Allacma</taxon>
    </lineage>
</organism>
<dbReference type="AlphaFoldDB" id="A0A8J2KY04"/>
<dbReference type="Pfam" id="PF26649">
    <property type="entry name" value="Ajm-1"/>
    <property type="match status" value="1"/>
</dbReference>
<protein>
    <recommendedName>
        <fullName evidence="2">Apical junction molecule ajm1 alpha/beta domain-containing protein</fullName>
    </recommendedName>
</protein>
<dbReference type="EMBL" id="CAJVCH010536321">
    <property type="protein sequence ID" value="CAG7825452.1"/>
    <property type="molecule type" value="Genomic_DNA"/>
</dbReference>
<accession>A0A8J2KY04</accession>
<dbReference type="InterPro" id="IPR058586">
    <property type="entry name" value="Ajm-1"/>
</dbReference>
<evidence type="ECO:0000256" key="1">
    <source>
        <dbReference type="SAM" id="MobiDB-lite"/>
    </source>
</evidence>
<dbReference type="Proteomes" id="UP000708208">
    <property type="component" value="Unassembled WGS sequence"/>
</dbReference>
<feature type="non-terminal residue" evidence="3">
    <location>
        <position position="124"/>
    </location>
</feature>
<keyword evidence="4" id="KW-1185">Reference proteome</keyword>
<sequence>MGAQTFSELSEQCRTYNGDNRFVLYVSVCVVNEVPTSGAVKWEREMISRSSKLRLLLPRNYEETQMHHQAATTAHLFPEEPHVPVYHHEADSNPGAQENLPPPPNGSESETLILRSVPAPTSHQ</sequence>
<feature type="domain" description="Apical junction molecule ajm1 alpha/beta" evidence="2">
    <location>
        <begin position="1"/>
        <end position="36"/>
    </location>
</feature>
<comment type="caution">
    <text evidence="3">The sequence shown here is derived from an EMBL/GenBank/DDBJ whole genome shotgun (WGS) entry which is preliminary data.</text>
</comment>